<dbReference type="InterPro" id="IPR001734">
    <property type="entry name" value="Na/solute_symporter"/>
</dbReference>
<keyword evidence="7" id="KW-0915">Sodium</keyword>
<dbReference type="InterPro" id="IPR038377">
    <property type="entry name" value="Na/Glc_symporter_sf"/>
</dbReference>
<feature type="transmembrane region" description="Helical" evidence="12">
    <location>
        <begin position="155"/>
        <end position="177"/>
    </location>
</feature>
<dbReference type="PROSITE" id="PS50283">
    <property type="entry name" value="NA_SOLUT_SYMP_3"/>
    <property type="match status" value="1"/>
</dbReference>
<comment type="subcellular location">
    <subcellularLocation>
        <location evidence="1">Cell membrane</location>
        <topology evidence="1">Multi-pass membrane protein</topology>
    </subcellularLocation>
</comment>
<keyword evidence="10" id="KW-0739">Sodium transport</keyword>
<dbReference type="EMBL" id="JABXBU010002231">
    <property type="protein sequence ID" value="KAF8763789.1"/>
    <property type="molecule type" value="Genomic_DNA"/>
</dbReference>
<dbReference type="PANTHER" id="PTHR42985:SF40">
    <property type="entry name" value="LD47995P-RELATED"/>
    <property type="match status" value="1"/>
</dbReference>
<evidence type="ECO:0000256" key="1">
    <source>
        <dbReference type="ARBA" id="ARBA00004651"/>
    </source>
</evidence>
<sequence>MAQLLDSWDYVVLASTLAVSACIGIYFRFTGDRQKSLEQFLLGGRNMSILPVAISLLATFLSAIAILGVPAEIYLYGLQLSAMLLGLPLGYFLCAFGCLPIYFDLKVSTSYEYLEIRFGKTIRNIAAFLYIIRSIFYTALALHTPSLALNAVTGISTWISVLTLTAVCSFYCSLGGLKAVVWTDVFQTILMFIPLAAIIASGILAIGFRKLLEINTEGGRMIFFNMSFDLTERYTFSNCVLLGAYIMIEFSTTKQAQVQRLLSVGNFKKAQWALFWGMVLVGIFKIFLFFTGMILYGIFHDCDPVQNPEVQLGSADQILPYTILKMFGGILFLPGLCISGIFSGALSSVSSALNTMAVVTVEDFMKPYCKCSQFTSKWMNIIAKLLAIAFGCLSILLIVFVSQFRGIFEAAYVINGIYDGAFIGIYLLAMFTTTGNEHGAVLGFIVGFAFNCWIGFGNYMSEHKIVTLPRSISGCASSATESAYSWQFYQNFTEAPYFDTKYQNITIPDDVDSRYTFPLYKLSSVWMMSCGMAVSFIVGYISSLLLGHWKEYPSINPKCLSPFLRRLYFTSSDIGKAEQKKIRVEVKQKQMMADSSPKIHNFTQL</sequence>
<evidence type="ECO:0000256" key="9">
    <source>
        <dbReference type="ARBA" id="ARBA00023136"/>
    </source>
</evidence>
<feature type="transmembrane region" description="Helical" evidence="12">
    <location>
        <begin position="234"/>
        <end position="252"/>
    </location>
</feature>
<dbReference type="Proteomes" id="UP000807504">
    <property type="component" value="Unassembled WGS sequence"/>
</dbReference>
<reference evidence="13" key="2">
    <citation type="submission" date="2020-06" db="EMBL/GenBank/DDBJ databases">
        <authorList>
            <person name="Sheffer M."/>
        </authorList>
    </citation>
    <scope>NUCLEOTIDE SEQUENCE</scope>
</reference>
<feature type="transmembrane region" description="Helical" evidence="12">
    <location>
        <begin position="525"/>
        <end position="546"/>
    </location>
</feature>
<keyword evidence="4" id="KW-1003">Cell membrane</keyword>
<feature type="transmembrane region" description="Helical" evidence="12">
    <location>
        <begin position="81"/>
        <end position="103"/>
    </location>
</feature>
<evidence type="ECO:0000256" key="12">
    <source>
        <dbReference type="SAM" id="Phobius"/>
    </source>
</evidence>
<evidence type="ECO:0000256" key="6">
    <source>
        <dbReference type="ARBA" id="ARBA00022989"/>
    </source>
</evidence>
<gene>
    <name evidence="13" type="ORF">HNY73_021930</name>
</gene>
<feature type="transmembrane region" description="Helical" evidence="12">
    <location>
        <begin position="385"/>
        <end position="404"/>
    </location>
</feature>
<comment type="caution">
    <text evidence="13">The sequence shown here is derived from an EMBL/GenBank/DDBJ whole genome shotgun (WGS) entry which is preliminary data.</text>
</comment>
<dbReference type="CDD" id="cd11492">
    <property type="entry name" value="SLC5sbd_NIS-SMVT"/>
    <property type="match status" value="1"/>
</dbReference>
<feature type="transmembrane region" description="Helical" evidence="12">
    <location>
        <begin position="12"/>
        <end position="29"/>
    </location>
</feature>
<keyword evidence="9 12" id="KW-0472">Membrane</keyword>
<feature type="transmembrane region" description="Helical" evidence="12">
    <location>
        <begin position="441"/>
        <end position="460"/>
    </location>
</feature>
<dbReference type="Gene3D" id="1.20.1730.10">
    <property type="entry name" value="Sodium/glucose cotransporter"/>
    <property type="match status" value="1"/>
</dbReference>
<keyword evidence="6 12" id="KW-1133">Transmembrane helix</keyword>
<evidence type="ECO:0000313" key="13">
    <source>
        <dbReference type="EMBL" id="KAF8763789.1"/>
    </source>
</evidence>
<evidence type="ECO:0000313" key="14">
    <source>
        <dbReference type="Proteomes" id="UP000807504"/>
    </source>
</evidence>
<dbReference type="GO" id="GO:0015293">
    <property type="term" value="F:symporter activity"/>
    <property type="evidence" value="ECO:0007669"/>
    <property type="project" value="TreeGrafter"/>
</dbReference>
<keyword evidence="3" id="KW-0813">Transport</keyword>
<evidence type="ECO:0000256" key="5">
    <source>
        <dbReference type="ARBA" id="ARBA00022692"/>
    </source>
</evidence>
<dbReference type="GO" id="GO:0006814">
    <property type="term" value="P:sodium ion transport"/>
    <property type="evidence" value="ECO:0007669"/>
    <property type="project" value="UniProtKB-KW"/>
</dbReference>
<accession>A0A8T0E0N0</accession>
<feature type="transmembrane region" description="Helical" evidence="12">
    <location>
        <begin position="273"/>
        <end position="298"/>
    </location>
</feature>
<protein>
    <submittedName>
        <fullName evidence="13">Sodium-coupled monocarboxylate transporter 1 like protein</fullName>
    </submittedName>
</protein>
<feature type="transmembrane region" description="Helical" evidence="12">
    <location>
        <begin position="410"/>
        <end position="429"/>
    </location>
</feature>
<evidence type="ECO:0000256" key="8">
    <source>
        <dbReference type="ARBA" id="ARBA00023065"/>
    </source>
</evidence>
<name>A0A8T0E0N0_ARGBR</name>
<comment type="similarity">
    <text evidence="2 11">Belongs to the sodium:solute symporter (SSF) (TC 2.A.21) family.</text>
</comment>
<dbReference type="InterPro" id="IPR051163">
    <property type="entry name" value="Sodium:Solute_Symporter_SSF"/>
</dbReference>
<evidence type="ECO:0000256" key="4">
    <source>
        <dbReference type="ARBA" id="ARBA00022475"/>
    </source>
</evidence>
<dbReference type="AlphaFoldDB" id="A0A8T0E0N0"/>
<evidence type="ECO:0000256" key="10">
    <source>
        <dbReference type="ARBA" id="ARBA00023201"/>
    </source>
</evidence>
<feature type="transmembrane region" description="Helical" evidence="12">
    <location>
        <begin position="124"/>
        <end position="143"/>
    </location>
</feature>
<keyword evidence="8" id="KW-0406">Ion transport</keyword>
<dbReference type="NCBIfam" id="TIGR00813">
    <property type="entry name" value="sss"/>
    <property type="match status" value="1"/>
</dbReference>
<evidence type="ECO:0000256" key="2">
    <source>
        <dbReference type="ARBA" id="ARBA00006434"/>
    </source>
</evidence>
<dbReference type="Pfam" id="PF00474">
    <property type="entry name" value="SSF"/>
    <property type="match status" value="1"/>
</dbReference>
<feature type="transmembrane region" description="Helical" evidence="12">
    <location>
        <begin position="49"/>
        <end position="69"/>
    </location>
</feature>
<feature type="transmembrane region" description="Helical" evidence="12">
    <location>
        <begin position="318"/>
        <end position="346"/>
    </location>
</feature>
<evidence type="ECO:0000256" key="3">
    <source>
        <dbReference type="ARBA" id="ARBA00022448"/>
    </source>
</evidence>
<organism evidence="13 14">
    <name type="scientific">Argiope bruennichi</name>
    <name type="common">Wasp spider</name>
    <name type="synonym">Aranea bruennichi</name>
    <dbReference type="NCBI Taxonomy" id="94029"/>
    <lineage>
        <taxon>Eukaryota</taxon>
        <taxon>Metazoa</taxon>
        <taxon>Ecdysozoa</taxon>
        <taxon>Arthropoda</taxon>
        <taxon>Chelicerata</taxon>
        <taxon>Arachnida</taxon>
        <taxon>Araneae</taxon>
        <taxon>Araneomorphae</taxon>
        <taxon>Entelegynae</taxon>
        <taxon>Araneoidea</taxon>
        <taxon>Araneidae</taxon>
        <taxon>Argiope</taxon>
    </lineage>
</organism>
<dbReference type="PANTHER" id="PTHR42985">
    <property type="entry name" value="SODIUM-COUPLED MONOCARBOXYLATE TRANSPORTER"/>
    <property type="match status" value="1"/>
</dbReference>
<feature type="transmembrane region" description="Helical" evidence="12">
    <location>
        <begin position="189"/>
        <end position="208"/>
    </location>
</feature>
<evidence type="ECO:0000256" key="11">
    <source>
        <dbReference type="RuleBase" id="RU362091"/>
    </source>
</evidence>
<reference evidence="13" key="1">
    <citation type="journal article" date="2020" name="bioRxiv">
        <title>Chromosome-level reference genome of the European wasp spider Argiope bruennichi: a resource for studies on range expansion and evolutionary adaptation.</title>
        <authorList>
            <person name="Sheffer M.M."/>
            <person name="Hoppe A."/>
            <person name="Krehenwinkel H."/>
            <person name="Uhl G."/>
            <person name="Kuss A.W."/>
            <person name="Jensen L."/>
            <person name="Jensen C."/>
            <person name="Gillespie R.G."/>
            <person name="Hoff K.J."/>
            <person name="Prost S."/>
        </authorList>
    </citation>
    <scope>NUCLEOTIDE SEQUENCE</scope>
</reference>
<dbReference type="GO" id="GO:0005886">
    <property type="term" value="C:plasma membrane"/>
    <property type="evidence" value="ECO:0007669"/>
    <property type="project" value="UniProtKB-SubCell"/>
</dbReference>
<keyword evidence="14" id="KW-1185">Reference proteome</keyword>
<proteinExistence type="inferred from homology"/>
<keyword evidence="5 12" id="KW-0812">Transmembrane</keyword>
<evidence type="ECO:0000256" key="7">
    <source>
        <dbReference type="ARBA" id="ARBA00023053"/>
    </source>
</evidence>